<keyword evidence="1" id="KW-0812">Transmembrane</keyword>
<protein>
    <submittedName>
        <fullName evidence="2">Uncharacterized protein</fullName>
    </submittedName>
</protein>
<gene>
    <name evidence="2" type="ORF">ACFFRN_26875</name>
</gene>
<dbReference type="EMBL" id="JBHMCE010000008">
    <property type="protein sequence ID" value="MFB9530240.1"/>
    <property type="molecule type" value="Genomic_DNA"/>
</dbReference>
<proteinExistence type="predicted"/>
<accession>A0ABV5Q429</accession>
<keyword evidence="1" id="KW-0472">Membrane</keyword>
<keyword evidence="3" id="KW-1185">Reference proteome</keyword>
<comment type="caution">
    <text evidence="2">The sequence shown here is derived from an EMBL/GenBank/DDBJ whole genome shotgun (WGS) entry which is preliminary data.</text>
</comment>
<keyword evidence="1" id="KW-1133">Transmembrane helix</keyword>
<evidence type="ECO:0000313" key="3">
    <source>
        <dbReference type="Proteomes" id="UP001589646"/>
    </source>
</evidence>
<evidence type="ECO:0000313" key="2">
    <source>
        <dbReference type="EMBL" id="MFB9530240.1"/>
    </source>
</evidence>
<dbReference type="RefSeq" id="WP_346124958.1">
    <property type="nucleotide sequence ID" value="NZ_BAAAXC010000015.1"/>
</dbReference>
<feature type="transmembrane region" description="Helical" evidence="1">
    <location>
        <begin position="6"/>
        <end position="26"/>
    </location>
</feature>
<dbReference type="Proteomes" id="UP001589646">
    <property type="component" value="Unassembled WGS sequence"/>
</dbReference>
<reference evidence="2 3" key="1">
    <citation type="submission" date="2024-09" db="EMBL/GenBank/DDBJ databases">
        <authorList>
            <person name="Sun Q."/>
            <person name="Mori K."/>
        </authorList>
    </citation>
    <scope>NUCLEOTIDE SEQUENCE [LARGE SCALE GENOMIC DNA]</scope>
    <source>
        <strain evidence="2 3">JCM 3323</strain>
    </source>
</reference>
<organism evidence="2 3">
    <name type="scientific">Nonomuraea roseola</name>
    <dbReference type="NCBI Taxonomy" id="46179"/>
    <lineage>
        <taxon>Bacteria</taxon>
        <taxon>Bacillati</taxon>
        <taxon>Actinomycetota</taxon>
        <taxon>Actinomycetes</taxon>
        <taxon>Streptosporangiales</taxon>
        <taxon>Streptosporangiaceae</taxon>
        <taxon>Nonomuraea</taxon>
    </lineage>
</organism>
<name>A0ABV5Q429_9ACTN</name>
<sequence length="94" mass="10541">MDTVTVVVAVISIIMAPMCGLLGLWLRWRMRREKVRGQYLTRISERPRRPRSESDEEAEAAFVETCLNHGRGNLSVPADIHDHPAFPIISGAVS</sequence>
<evidence type="ECO:0000256" key="1">
    <source>
        <dbReference type="SAM" id="Phobius"/>
    </source>
</evidence>